<evidence type="ECO:0000313" key="3">
    <source>
        <dbReference type="EMBL" id="MBE6059376.1"/>
    </source>
</evidence>
<proteinExistence type="predicted"/>
<dbReference type="PANTHER" id="PTHR12526">
    <property type="entry name" value="GLYCOSYLTRANSFERASE"/>
    <property type="match status" value="1"/>
</dbReference>
<organism evidence="3 4">
    <name type="scientific">Clostridium sulfidigenes</name>
    <dbReference type="NCBI Taxonomy" id="318464"/>
    <lineage>
        <taxon>Bacteria</taxon>
        <taxon>Bacillati</taxon>
        <taxon>Bacillota</taxon>
        <taxon>Clostridia</taxon>
        <taxon>Eubacteriales</taxon>
        <taxon>Clostridiaceae</taxon>
        <taxon>Clostridium</taxon>
    </lineage>
</organism>
<dbReference type="InterPro" id="IPR028098">
    <property type="entry name" value="Glyco_trans_4-like_N"/>
</dbReference>
<dbReference type="InterPro" id="IPR001296">
    <property type="entry name" value="Glyco_trans_1"/>
</dbReference>
<dbReference type="SUPFAM" id="SSF53756">
    <property type="entry name" value="UDP-Glycosyltransferase/glycogen phosphorylase"/>
    <property type="match status" value="1"/>
</dbReference>
<dbReference type="Proteomes" id="UP000768462">
    <property type="component" value="Unassembled WGS sequence"/>
</dbReference>
<dbReference type="GO" id="GO:0016757">
    <property type="term" value="F:glycosyltransferase activity"/>
    <property type="evidence" value="ECO:0007669"/>
    <property type="project" value="InterPro"/>
</dbReference>
<evidence type="ECO:0000313" key="4">
    <source>
        <dbReference type="Proteomes" id="UP000768462"/>
    </source>
</evidence>
<accession>A0A927W5I6</accession>
<feature type="domain" description="Glycosyltransferase subfamily 4-like N-terminal" evidence="2">
    <location>
        <begin position="17"/>
        <end position="190"/>
    </location>
</feature>
<feature type="domain" description="Glycosyl transferase family 1" evidence="1">
    <location>
        <begin position="199"/>
        <end position="364"/>
    </location>
</feature>
<comment type="caution">
    <text evidence="3">The sequence shown here is derived from an EMBL/GenBank/DDBJ whole genome shotgun (WGS) entry which is preliminary data.</text>
</comment>
<dbReference type="CDD" id="cd03801">
    <property type="entry name" value="GT4_PimA-like"/>
    <property type="match status" value="1"/>
</dbReference>
<dbReference type="Pfam" id="PF00534">
    <property type="entry name" value="Glycos_transf_1"/>
    <property type="match status" value="1"/>
</dbReference>
<dbReference type="Gene3D" id="3.40.50.2000">
    <property type="entry name" value="Glycogen Phosphorylase B"/>
    <property type="match status" value="2"/>
</dbReference>
<name>A0A927W5I6_9CLOT</name>
<dbReference type="Pfam" id="PF13439">
    <property type="entry name" value="Glyco_transf_4"/>
    <property type="match status" value="1"/>
</dbReference>
<reference evidence="3" key="1">
    <citation type="submission" date="2019-04" db="EMBL/GenBank/DDBJ databases">
        <title>Evolution of Biomass-Degrading Anaerobic Consortia Revealed by Metagenomics.</title>
        <authorList>
            <person name="Peng X."/>
        </authorList>
    </citation>
    <scope>NUCLEOTIDE SEQUENCE</scope>
    <source>
        <strain evidence="3">SIG254</strain>
    </source>
</reference>
<dbReference type="EMBL" id="SVCM01000049">
    <property type="protein sequence ID" value="MBE6059376.1"/>
    <property type="molecule type" value="Genomic_DNA"/>
</dbReference>
<protein>
    <submittedName>
        <fullName evidence="3">Glycosyltransferase family 4 protein</fullName>
    </submittedName>
</protein>
<gene>
    <name evidence="3" type="ORF">E7215_04285</name>
</gene>
<evidence type="ECO:0000259" key="2">
    <source>
        <dbReference type="Pfam" id="PF13439"/>
    </source>
</evidence>
<dbReference type="AlphaFoldDB" id="A0A927W5I6"/>
<evidence type="ECO:0000259" key="1">
    <source>
        <dbReference type="Pfam" id="PF00534"/>
    </source>
</evidence>
<sequence>MYMKILVVAHNSYLDGGANRSLLMVLDLLKEKYNVESVVLVPKSTGPLVDELNARKIDWIQCSYYGCTSNIRGDKYDILRLGRITVGYLIECVQGFKMAKKLKNSHFDLVYTNTRVISVGAKIAKHLQIPHVCHVREFGSVRPLWGFWGYKSLYNYSDKIILISNALQKKFLEYVKPDKLVTIHNGINSDINLNVDFNKDDEIINLLLTGRIDPEKGQFDALNALKILKKEGYENIKLHIAGSESNTAHISWYKESIQKFIEENNLENDVVLHGEVKDMYNLRKEMHIELMCAKCETFGRVTVEGMRNGLCMIGSNTGGTPEIITDGKTGLLYEQGNCTDLAEKLKKVIDDKDYRTKLAECGYEFAQTHFTPETNIVQIYNVLKECVK</sequence>
<dbReference type="PANTHER" id="PTHR12526:SF627">
    <property type="entry name" value="D-RHAMNOSYLTRANSFERASE WBPZ"/>
    <property type="match status" value="1"/>
</dbReference>